<dbReference type="EMBL" id="EU374639">
    <property type="protein sequence ID" value="ABY84901.1"/>
    <property type="molecule type" value="Genomic_DNA"/>
</dbReference>
<reference evidence="1" key="1">
    <citation type="submission" date="2008-01" db="EMBL/GenBank/DDBJ databases">
        <title>Gentic differences of some genes among Spodopera litura nuclear polyhedrosis virus isolates.</title>
        <authorList>
            <person name="Liu Y.H."/>
            <person name="Wang L.H."/>
            <person name="Fang J.C."/>
        </authorList>
    </citation>
    <scope>NUCLEOTIDE SEQUENCE</scope>
    <source>
        <strain evidence="1">Ogasawara</strain>
    </source>
</reference>
<accession>B0LUP3</accession>
<dbReference type="Pfam" id="PF05092">
    <property type="entry name" value="PIF"/>
    <property type="match status" value="1"/>
</dbReference>
<dbReference type="InterPro" id="IPR007784">
    <property type="entry name" value="PIR"/>
</dbReference>
<organismHost>
    <name type="scientific">Lepidoptera</name>
    <name type="common">moths &amp; butterflies</name>
    <dbReference type="NCBI Taxonomy" id="7088"/>
</organismHost>
<proteinExistence type="predicted"/>
<name>B0LUP3_NPVST</name>
<organism evidence="1">
    <name type="scientific">Spodoptera litura multicapsid nucleopolyhedrovirus</name>
    <name type="common">SpltMNPV</name>
    <dbReference type="NCBI Taxonomy" id="46242"/>
    <lineage>
        <taxon>Viruses</taxon>
        <taxon>Viruses incertae sedis</taxon>
        <taxon>Naldaviricetes</taxon>
        <taxon>Lefavirales</taxon>
        <taxon>Baculoviridae</taxon>
        <taxon>Alphabaculovirus</taxon>
        <taxon>Alphabaculovirus spliturae</taxon>
    </lineage>
</organism>
<sequence length="526" mass="59785">MYEIILIVLFLVVVLVLVRFVGQLYMVEDEKTDRDVVRLFDNSHVPYISPPTSIIVEGNTHECHKQLTPCSTHRDCDLCREAMANCQYFDEPTTLKLQDQFGENVEYKIEPGESYCMALDRHRARRCNPNTGVWLLTQSDVGFSLICSCTSPGLVTQINMYEDCDVPVGCMPHGVVADINERPIRCRCDPGFVSDFVPNTEIPYCRSQTFRDVLHDTNFVPVAPCPPGYIQVDHPGLPISYAQHLRNRNACVLNPCAIDPITGERHNQGIIIHNEDNSWCGCTSIWGTFPVYSSGGSMLRPNSTNLVNACIKPFVSLQPRFLYKVFWARNEEDTADADIVANVLPDEVQPEYRVMLFPMLPGGNEDTFDEHWSMNKFIFKFSVSYTPRTIEPGFENYVSGFNDYAIAYNLRQKEGPRSTSCFRRPPYSMCTLVLPQITCILLGSEARFQRSCYGVRDNDEIIKMPTTATDYSEYFVLTLVVSSEFLTSLKPEHNILNAVFGIVTLPEQEHGILRQLLDTYPNYSVR</sequence>
<evidence type="ECO:0000313" key="1">
    <source>
        <dbReference type="EMBL" id="ABY84901.1"/>
    </source>
</evidence>
<protein>
    <submittedName>
        <fullName evidence="1">Per os infectivity protein</fullName>
    </submittedName>
</protein>